<sequence>MSDRDAVETLENQVDALENSLASATGMAAGFDAEMRRIHQTFSATGKGVAALETSLSRGLKGAIDGVVFDGMKLSDALERVANSMIGTAYNAAVKPVTDHVGSLIAGGVSGIFGGASPFADGAAFGQGRVMPFAKGGVVTGPTNFPMRGGTGLMGEAGPEAIMPLTRGADGKLGVQAQGGAGATTVVMNITTPDVDGFRRSQAQVAAQMSRALSRGQRNR</sequence>
<protein>
    <submittedName>
        <fullName evidence="1">Phage tail tape measure protein, lambda family</fullName>
    </submittedName>
</protein>
<name>A0A1W1Z2L8_9RHOB</name>
<accession>A0A1W1Z2L8</accession>
<evidence type="ECO:0000313" key="2">
    <source>
        <dbReference type="Proteomes" id="UP000192330"/>
    </source>
</evidence>
<keyword evidence="2" id="KW-1185">Reference proteome</keyword>
<dbReference type="AlphaFoldDB" id="A0A1W1Z2L8"/>
<dbReference type="Proteomes" id="UP000192330">
    <property type="component" value="Unassembled WGS sequence"/>
</dbReference>
<proteinExistence type="predicted"/>
<reference evidence="1 2" key="1">
    <citation type="submission" date="2017-04" db="EMBL/GenBank/DDBJ databases">
        <authorList>
            <person name="Afonso C.L."/>
            <person name="Miller P.J."/>
            <person name="Scott M.A."/>
            <person name="Spackman E."/>
            <person name="Goraichik I."/>
            <person name="Dimitrov K.M."/>
            <person name="Suarez D.L."/>
            <person name="Swayne D.E."/>
        </authorList>
    </citation>
    <scope>NUCLEOTIDE SEQUENCE [LARGE SCALE GENOMIC DNA]</scope>
    <source>
        <strain evidence="1 2">CGMCC 1.12644</strain>
    </source>
</reference>
<dbReference type="EMBL" id="FWYD01000001">
    <property type="protein sequence ID" value="SMC42669.1"/>
    <property type="molecule type" value="Genomic_DNA"/>
</dbReference>
<dbReference type="OrthoDB" id="8448547at2"/>
<dbReference type="STRING" id="1387277.SAMN06295998_101178"/>
<organism evidence="1 2">
    <name type="scientific">Primorskyibacter flagellatus</name>
    <dbReference type="NCBI Taxonomy" id="1387277"/>
    <lineage>
        <taxon>Bacteria</taxon>
        <taxon>Pseudomonadati</taxon>
        <taxon>Pseudomonadota</taxon>
        <taxon>Alphaproteobacteria</taxon>
        <taxon>Rhodobacterales</taxon>
        <taxon>Roseobacteraceae</taxon>
        <taxon>Primorskyibacter</taxon>
    </lineage>
</organism>
<evidence type="ECO:0000313" key="1">
    <source>
        <dbReference type="EMBL" id="SMC42669.1"/>
    </source>
</evidence>
<gene>
    <name evidence="1" type="ORF">SAMN06295998_101178</name>
</gene>
<dbReference type="RefSeq" id="WP_084349916.1">
    <property type="nucleotide sequence ID" value="NZ_FWYD01000001.1"/>
</dbReference>